<organism evidence="1 2">
    <name type="scientific">Rotaria sordida</name>
    <dbReference type="NCBI Taxonomy" id="392033"/>
    <lineage>
        <taxon>Eukaryota</taxon>
        <taxon>Metazoa</taxon>
        <taxon>Spiralia</taxon>
        <taxon>Gnathifera</taxon>
        <taxon>Rotifera</taxon>
        <taxon>Eurotatoria</taxon>
        <taxon>Bdelloidea</taxon>
        <taxon>Philodinida</taxon>
        <taxon>Philodinidae</taxon>
        <taxon>Rotaria</taxon>
    </lineage>
</organism>
<evidence type="ECO:0000313" key="2">
    <source>
        <dbReference type="Proteomes" id="UP000663874"/>
    </source>
</evidence>
<protein>
    <submittedName>
        <fullName evidence="1">Uncharacterized protein</fullName>
    </submittedName>
</protein>
<proteinExistence type="predicted"/>
<dbReference type="AlphaFoldDB" id="A0A819WM91"/>
<dbReference type="Proteomes" id="UP000663874">
    <property type="component" value="Unassembled WGS sequence"/>
</dbReference>
<accession>A0A819WM91</accession>
<dbReference type="EMBL" id="CAJOBE010011214">
    <property type="protein sequence ID" value="CAF4125859.1"/>
    <property type="molecule type" value="Genomic_DNA"/>
</dbReference>
<name>A0A819WM91_9BILA</name>
<evidence type="ECO:0000313" key="1">
    <source>
        <dbReference type="EMBL" id="CAF4125859.1"/>
    </source>
</evidence>
<feature type="non-terminal residue" evidence="1">
    <location>
        <position position="1"/>
    </location>
</feature>
<comment type="caution">
    <text evidence="1">The sequence shown here is derived from an EMBL/GenBank/DDBJ whole genome shotgun (WGS) entry which is preliminary data.</text>
</comment>
<sequence>YSPSPFLSVLTVVILNGQPESIKQNGALPCQIQSTPEDS</sequence>
<gene>
    <name evidence="1" type="ORF">FNK824_LOCUS32512</name>
</gene>
<reference evidence="1" key="1">
    <citation type="submission" date="2021-02" db="EMBL/GenBank/DDBJ databases">
        <authorList>
            <person name="Nowell W R."/>
        </authorList>
    </citation>
    <scope>NUCLEOTIDE SEQUENCE</scope>
</reference>